<evidence type="ECO:0000256" key="10">
    <source>
        <dbReference type="ARBA" id="ARBA00051291"/>
    </source>
</evidence>
<dbReference type="GO" id="GO:0071949">
    <property type="term" value="F:FAD binding"/>
    <property type="evidence" value="ECO:0007669"/>
    <property type="project" value="InterPro"/>
</dbReference>
<dbReference type="PROSITE" id="PS51387">
    <property type="entry name" value="FAD_PCMH"/>
    <property type="match status" value="1"/>
</dbReference>
<name>A0A6I7HMA9_9HYPH</name>
<evidence type="ECO:0000256" key="3">
    <source>
        <dbReference type="ARBA" id="ARBA00022630"/>
    </source>
</evidence>
<evidence type="ECO:0000256" key="5">
    <source>
        <dbReference type="ARBA" id="ARBA00022827"/>
    </source>
</evidence>
<accession>A0A6I7HMA9</accession>
<dbReference type="SUPFAM" id="SSF56176">
    <property type="entry name" value="FAD-binding/transporter-associated domain-like"/>
    <property type="match status" value="1"/>
</dbReference>
<keyword evidence="8" id="KW-0411">Iron-sulfur</keyword>
<dbReference type="SUPFAM" id="SSF55103">
    <property type="entry name" value="FAD-linked oxidases, C-terminal domain"/>
    <property type="match status" value="1"/>
</dbReference>
<dbReference type="InterPro" id="IPR016166">
    <property type="entry name" value="FAD-bd_PCMH"/>
</dbReference>
<evidence type="ECO:0000256" key="8">
    <source>
        <dbReference type="ARBA" id="ARBA00023014"/>
    </source>
</evidence>
<evidence type="ECO:0000313" key="16">
    <source>
        <dbReference type="Proteomes" id="UP000252582"/>
    </source>
</evidence>
<comment type="cofactor">
    <cofactor evidence="1">
        <name>FAD</name>
        <dbReference type="ChEBI" id="CHEBI:57692"/>
    </cofactor>
</comment>
<dbReference type="InterPro" id="IPR036318">
    <property type="entry name" value="FAD-bd_PCMH-like_sf"/>
</dbReference>
<dbReference type="RefSeq" id="WP_114363401.1">
    <property type="nucleotide sequence ID" value="NZ_QPIX01000006.1"/>
</dbReference>
<evidence type="ECO:0000256" key="2">
    <source>
        <dbReference type="ARBA" id="ARBA00022485"/>
    </source>
</evidence>
<evidence type="ECO:0000256" key="4">
    <source>
        <dbReference type="ARBA" id="ARBA00022723"/>
    </source>
</evidence>
<dbReference type="GO" id="GO:0004458">
    <property type="term" value="F:D-lactate dehydrogenase (cytochrome) activity"/>
    <property type="evidence" value="ECO:0007669"/>
    <property type="project" value="TreeGrafter"/>
</dbReference>
<dbReference type="Pfam" id="PF02913">
    <property type="entry name" value="FAD-oxidase_C"/>
    <property type="match status" value="1"/>
</dbReference>
<feature type="domain" description="4Fe-4S ferredoxin-type" evidence="13">
    <location>
        <begin position="633"/>
        <end position="665"/>
    </location>
</feature>
<dbReference type="SUPFAM" id="SSF46548">
    <property type="entry name" value="alpha-helical ferredoxin"/>
    <property type="match status" value="1"/>
</dbReference>
<keyword evidence="16" id="KW-1185">Reference proteome</keyword>
<dbReference type="PANTHER" id="PTHR11748:SF119">
    <property type="entry name" value="D-2-HYDROXYGLUTARATE DEHYDROGENASE"/>
    <property type="match status" value="1"/>
</dbReference>
<evidence type="ECO:0000256" key="7">
    <source>
        <dbReference type="ARBA" id="ARBA00023004"/>
    </source>
</evidence>
<dbReference type="InterPro" id="IPR009051">
    <property type="entry name" value="Helical_ferredxn"/>
</dbReference>
<dbReference type="InterPro" id="IPR006094">
    <property type="entry name" value="Oxid_FAD_bind_N"/>
</dbReference>
<dbReference type="InterPro" id="IPR016169">
    <property type="entry name" value="FAD-bd_PCMH_sub2"/>
</dbReference>
<protein>
    <recommendedName>
        <fullName evidence="12">D-2-hydroxyglutarate dehydrogenase</fullName>
        <ecNumber evidence="9">1.1.99.39</ecNumber>
    </recommendedName>
</protein>
<dbReference type="InterPro" id="IPR017896">
    <property type="entry name" value="4Fe4S_Fe-S-bd"/>
</dbReference>
<dbReference type="Gene3D" id="1.10.1060.10">
    <property type="entry name" value="Alpha-helical ferredoxin"/>
    <property type="match status" value="1"/>
</dbReference>
<dbReference type="Pfam" id="PF01565">
    <property type="entry name" value="FAD_binding_4"/>
    <property type="match status" value="1"/>
</dbReference>
<keyword evidence="7" id="KW-0408">Iron</keyword>
<keyword evidence="2" id="KW-0004">4Fe-4S</keyword>
<evidence type="ECO:0000256" key="12">
    <source>
        <dbReference type="ARBA" id="ARBA00067680"/>
    </source>
</evidence>
<dbReference type="EMBL" id="QPIX01000006">
    <property type="protein sequence ID" value="RCW23977.1"/>
    <property type="molecule type" value="Genomic_DNA"/>
</dbReference>
<dbReference type="AlphaFoldDB" id="A0A6I7HMA9"/>
<evidence type="ECO:0000313" key="15">
    <source>
        <dbReference type="EMBL" id="RCW23977.1"/>
    </source>
</evidence>
<dbReference type="GO" id="GO:0051990">
    <property type="term" value="F:(R)-2-hydroxyglutarate dehydrogenase activity"/>
    <property type="evidence" value="ECO:0007669"/>
    <property type="project" value="UniProtKB-EC"/>
</dbReference>
<evidence type="ECO:0000259" key="14">
    <source>
        <dbReference type="PROSITE" id="PS51387"/>
    </source>
</evidence>
<dbReference type="InterPro" id="IPR016171">
    <property type="entry name" value="Vanillyl_alc_oxidase_C-sub2"/>
</dbReference>
<dbReference type="Pfam" id="PF13183">
    <property type="entry name" value="Fer4_8"/>
    <property type="match status" value="1"/>
</dbReference>
<dbReference type="InterPro" id="IPR004113">
    <property type="entry name" value="FAD-bd_oxidored_4_C"/>
</dbReference>
<dbReference type="GO" id="GO:0051539">
    <property type="term" value="F:4 iron, 4 sulfur cluster binding"/>
    <property type="evidence" value="ECO:0007669"/>
    <property type="project" value="UniProtKB-KW"/>
</dbReference>
<dbReference type="FunFam" id="3.30.70.2740:FF:000003">
    <property type="entry name" value="Oxidoreductase, FAD-binding, putative"/>
    <property type="match status" value="1"/>
</dbReference>
<dbReference type="GO" id="GO:1903457">
    <property type="term" value="P:lactate catabolic process"/>
    <property type="evidence" value="ECO:0007669"/>
    <property type="project" value="TreeGrafter"/>
</dbReference>
<keyword evidence="4" id="KW-0479">Metal-binding</keyword>
<dbReference type="InterPro" id="IPR016164">
    <property type="entry name" value="FAD-linked_Oxase-like_C"/>
</dbReference>
<dbReference type="InterPro" id="IPR017900">
    <property type="entry name" value="4Fe4S_Fe_S_CS"/>
</dbReference>
<dbReference type="GO" id="GO:0046872">
    <property type="term" value="F:metal ion binding"/>
    <property type="evidence" value="ECO:0007669"/>
    <property type="project" value="UniProtKB-KW"/>
</dbReference>
<sequence length="972" mass="105728">MKAILSGTTDDSNLQRFLKALETWHFGGELGLSHAQRTVFATDNSIYERLPKAVLFPREPEDLNRIMRAARETRTAIAARGGGTGTNGQSLSDSVIVDCSRYLNRILGIDPATRTAVVEPGVILDELNRAAAPHGLFFGPTVSTASRATLGGMAATDASGKGSRIFGRTSDHVLSMDVVLSDGSDWQAAPLDAEGFAAVCERDDLPGVLHRSLRDILDAETDEIARVFPIMNRGLTGYNLKEVRDDHGVFRLSKLLCGSEGTLALTKRLNLRLLKKKPLRALMVVAYDDAMAALSDVERLVAADPVAVEFIDDKILGLAQSDPVWADIEAVLSHSGKAKVGGLNFVEVQANDDTELESAIERLGAIFEKRPSSVLDERVVRDPHVISQLWSLREKCVGLLGRMDKSRQGTPFVEDAAVPPQNLGPFVKGFRDILDSHGLAYGMFGHADVGCVHVRPALDMRRPDDAAMIRKVSDAVAALAQSHGGLIWGEHGKGVRGEYVPMVFGARLYDALCRIKNVCDPHGILNPGKIANPNPKQALKAIDEVPFRGSRDAQIDSKMLGGFELSVRCNGNGQCFNRNFDDAMCPSYKATGDRSKSPKGRAALIREWLRLRSDIESGGIRANGARRLLPELEAALHESLSDCLGCKACASQCPVKVDIPAMRSRFWASYYQRHRRPLRHYLLGGLETLGPLMRLSPAFTNVLMHISGPLLSAMGLVDLPRVSTPKSARGAFRCHGANDRTVVLVEDTFLATFDGAVIDACQALLENLGYRVVRTAPLPNGKAQHVLGFKNAFEKTAGRRSAGLETLAKEGYPLIGIEPVVQAMESDEYGSQEAGKVAIVSIDRFLEGEILAGRIRRRTSQSDRTDLPLYLHCTEKASDPGSANRWQSIFAAFGLSVNPLATGCCGMAGTFGHEREHAEMSRKIYDLSWRQRIEEGNGPALVTGFSCRCQVKRFSGKRAQHPVELLAAKSSG</sequence>
<dbReference type="EC" id="1.1.99.39" evidence="9"/>
<evidence type="ECO:0000256" key="6">
    <source>
        <dbReference type="ARBA" id="ARBA00023002"/>
    </source>
</evidence>
<dbReference type="PROSITE" id="PS51379">
    <property type="entry name" value="4FE4S_FER_2"/>
    <property type="match status" value="1"/>
</dbReference>
<feature type="domain" description="FAD-binding PCMH-type" evidence="14">
    <location>
        <begin position="47"/>
        <end position="276"/>
    </location>
</feature>
<keyword evidence="5" id="KW-0274">FAD</keyword>
<dbReference type="Proteomes" id="UP000252582">
    <property type="component" value="Unassembled WGS sequence"/>
</dbReference>
<gene>
    <name evidence="15" type="ORF">DFR48_10699</name>
</gene>
<dbReference type="GO" id="GO:0008720">
    <property type="term" value="F:D-lactate dehydrogenase (NAD+) activity"/>
    <property type="evidence" value="ECO:0007669"/>
    <property type="project" value="TreeGrafter"/>
</dbReference>
<dbReference type="PANTHER" id="PTHR11748">
    <property type="entry name" value="D-LACTATE DEHYDROGENASE"/>
    <property type="match status" value="1"/>
</dbReference>
<dbReference type="PROSITE" id="PS00198">
    <property type="entry name" value="4FE4S_FER_1"/>
    <property type="match status" value="1"/>
</dbReference>
<evidence type="ECO:0000256" key="9">
    <source>
        <dbReference type="ARBA" id="ARBA00039003"/>
    </source>
</evidence>
<comment type="catalytic activity">
    <reaction evidence="10">
        <text>(R)-2-hydroxyglutarate + A = 2-oxoglutarate + AH2</text>
        <dbReference type="Rhea" id="RHEA:38295"/>
        <dbReference type="ChEBI" id="CHEBI:13193"/>
        <dbReference type="ChEBI" id="CHEBI:15801"/>
        <dbReference type="ChEBI" id="CHEBI:16810"/>
        <dbReference type="ChEBI" id="CHEBI:17499"/>
        <dbReference type="EC" id="1.1.99.39"/>
    </reaction>
    <physiologicalReaction direction="left-to-right" evidence="10">
        <dbReference type="Rhea" id="RHEA:38296"/>
    </physiologicalReaction>
</comment>
<evidence type="ECO:0000256" key="1">
    <source>
        <dbReference type="ARBA" id="ARBA00001974"/>
    </source>
</evidence>
<comment type="caution">
    <text evidence="15">The sequence shown here is derived from an EMBL/GenBank/DDBJ whole genome shotgun (WGS) entry which is preliminary data.</text>
</comment>
<comment type="similarity">
    <text evidence="11">In the N-terminal section; belongs to the FAD-binding oxidoreductase/transferase type 4 family.</text>
</comment>
<reference evidence="15 16" key="1">
    <citation type="submission" date="2018-07" db="EMBL/GenBank/DDBJ databases">
        <title>Genomic Encyclopedia of Type Strains, Phase IV (KMG-IV): sequencing the most valuable type-strain genomes for metagenomic binning, comparative biology and taxonomic classification.</title>
        <authorList>
            <person name="Goeker M."/>
        </authorList>
    </citation>
    <scope>NUCLEOTIDE SEQUENCE [LARGE SCALE GENOMIC DNA]</scope>
    <source>
        <strain evidence="15 16">DSM 25528</strain>
    </source>
</reference>
<organism evidence="15 16">
    <name type="scientific">Ciceribacter lividus</name>
    <dbReference type="NCBI Taxonomy" id="1197950"/>
    <lineage>
        <taxon>Bacteria</taxon>
        <taxon>Pseudomonadati</taxon>
        <taxon>Pseudomonadota</taxon>
        <taxon>Alphaproteobacteria</taxon>
        <taxon>Hyphomicrobiales</taxon>
        <taxon>Rhizobiaceae</taxon>
        <taxon>Ciceribacter</taxon>
    </lineage>
</organism>
<proteinExistence type="inferred from homology"/>
<keyword evidence="3" id="KW-0285">Flavoprotein</keyword>
<evidence type="ECO:0000259" key="13">
    <source>
        <dbReference type="PROSITE" id="PS51379"/>
    </source>
</evidence>
<keyword evidence="6" id="KW-0560">Oxidoreductase</keyword>
<dbReference type="Gene3D" id="3.30.465.10">
    <property type="match status" value="1"/>
</dbReference>
<evidence type="ECO:0000256" key="11">
    <source>
        <dbReference type="ARBA" id="ARBA00060924"/>
    </source>
</evidence>
<dbReference type="Gene3D" id="3.30.70.2740">
    <property type="match status" value="1"/>
</dbReference>
<dbReference type="Gene3D" id="1.10.45.10">
    <property type="entry name" value="Vanillyl-alcohol Oxidase, Chain A, domain 4"/>
    <property type="match status" value="1"/>
</dbReference>